<evidence type="ECO:0000259" key="2">
    <source>
        <dbReference type="PROSITE" id="PS50089"/>
    </source>
</evidence>
<dbReference type="Proteomes" id="UP000232722">
    <property type="component" value="Unassembled WGS sequence"/>
</dbReference>
<protein>
    <recommendedName>
        <fullName evidence="2">RING-type domain-containing protein</fullName>
    </recommendedName>
</protein>
<dbReference type="SUPFAM" id="SSF57850">
    <property type="entry name" value="RING/U-box"/>
    <property type="match status" value="1"/>
</dbReference>
<comment type="caution">
    <text evidence="4">The sequence shown here is derived from an EMBL/GenBank/DDBJ whole genome shotgun (WGS) entry which is preliminary data.</text>
</comment>
<keyword evidence="1" id="KW-0479">Metal-binding</keyword>
<dbReference type="PROSITE" id="PS50089">
    <property type="entry name" value="ZF_RING_2"/>
    <property type="match status" value="1"/>
</dbReference>
<accession>A0A2I1ED47</accession>
<dbReference type="AlphaFoldDB" id="A0A2I1ED47"/>
<dbReference type="Proteomes" id="UP000232688">
    <property type="component" value="Unassembled WGS sequence"/>
</dbReference>
<dbReference type="OrthoDB" id="2388273at2759"/>
<gene>
    <name evidence="4" type="ORF">RhiirA1_500989</name>
    <name evidence="3" type="ORF">RhiirA5_475303</name>
</gene>
<dbReference type="EMBL" id="LLXH01002170">
    <property type="protein sequence ID" value="PKC56380.1"/>
    <property type="molecule type" value="Genomic_DNA"/>
</dbReference>
<evidence type="ECO:0000313" key="5">
    <source>
        <dbReference type="Proteomes" id="UP000232688"/>
    </source>
</evidence>
<name>A0A2I1ED47_9GLOM</name>
<dbReference type="VEuPathDB" id="FungiDB:RhiirFUN_005656"/>
<evidence type="ECO:0000313" key="4">
    <source>
        <dbReference type="EMBL" id="PKC56380.1"/>
    </source>
</evidence>
<reference evidence="3 6" key="1">
    <citation type="submission" date="2016-04" db="EMBL/GenBank/DDBJ databases">
        <title>Genome analyses suggest a sexual origin of heterokaryosis in a supposedly ancient asexual fungus.</title>
        <authorList>
            <person name="Ropars J."/>
            <person name="Sedzielewska K."/>
            <person name="Noel J."/>
            <person name="Charron P."/>
            <person name="Farinelli L."/>
            <person name="Marton T."/>
            <person name="Kruger M."/>
            <person name="Pelin A."/>
            <person name="Brachmann A."/>
            <person name="Corradi N."/>
        </authorList>
    </citation>
    <scope>NUCLEOTIDE SEQUENCE [LARGE SCALE GENOMIC DNA]</scope>
    <source>
        <strain evidence="3 6">A5</strain>
    </source>
</reference>
<proteinExistence type="predicted"/>
<dbReference type="EMBL" id="LLXJ01000049">
    <property type="protein sequence ID" value="PKC16399.1"/>
    <property type="molecule type" value="Genomic_DNA"/>
</dbReference>
<dbReference type="VEuPathDB" id="FungiDB:FUN_005940"/>
<evidence type="ECO:0000313" key="6">
    <source>
        <dbReference type="Proteomes" id="UP000232722"/>
    </source>
</evidence>
<reference evidence="4 5" key="4">
    <citation type="submission" date="2017-10" db="EMBL/GenBank/DDBJ databases">
        <title>Genome analyses suggest a sexual origin of heterokaryosis in a supposedly ancient asexual fungus.</title>
        <authorList>
            <person name="Corradi N."/>
            <person name="Sedzielewska K."/>
            <person name="Noel J."/>
            <person name="Charron P."/>
            <person name="Farinelli L."/>
            <person name="Marton T."/>
            <person name="Kruger M."/>
            <person name="Pelin A."/>
            <person name="Brachmann A."/>
            <person name="Corradi N."/>
        </authorList>
    </citation>
    <scope>NUCLEOTIDE SEQUENCE [LARGE SCALE GENOMIC DNA]</scope>
    <source>
        <strain evidence="4 5">A1</strain>
    </source>
</reference>
<evidence type="ECO:0000313" key="3">
    <source>
        <dbReference type="EMBL" id="PKC16399.1"/>
    </source>
</evidence>
<reference evidence="3 6" key="2">
    <citation type="submission" date="2017-09" db="EMBL/GenBank/DDBJ databases">
        <title>Extensive intraspecific genome diversity in a model arbuscular mycorrhizal fungus.</title>
        <authorList>
            <person name="Chen E.C."/>
            <person name="Morin E."/>
            <person name="Beaudet D."/>
            <person name="Noel J."/>
            <person name="Ndikumana S."/>
            <person name="Charron P."/>
            <person name="St-Onge C."/>
            <person name="Giorgi J."/>
            <person name="Grigoriev I.V."/>
            <person name="Roux C."/>
            <person name="Martin F.M."/>
            <person name="Corradi N."/>
        </authorList>
    </citation>
    <scope>NUCLEOTIDE SEQUENCE [LARGE SCALE GENOMIC DNA]</scope>
    <source>
        <strain evidence="3 6">A5</strain>
    </source>
</reference>
<sequence length="202" mass="22717">MMSERFILTSPFMLMEGIENIGIQQMKSQLRCIKCSEDLSLYFPPLSFLQTFPHPPLKPLIHLTCKHIIHYNCINNPQKLCPICPSSDMEIDDLKTPTEQSSSTAQKKCTRVSSAFTEKSSNKKVKKTGGKKVLFMLKKLIKELLADTPVAAIGKNLKEANESATSIFLQLSDKIDNAETKNEGAFQGLIFSYFDFGEVVFK</sequence>
<keyword evidence="1" id="KW-0863">Zinc-finger</keyword>
<dbReference type="GO" id="GO:0008270">
    <property type="term" value="F:zinc ion binding"/>
    <property type="evidence" value="ECO:0007669"/>
    <property type="project" value="UniProtKB-KW"/>
</dbReference>
<dbReference type="VEuPathDB" id="FungiDB:RhiirA1_500989"/>
<dbReference type="InterPro" id="IPR001841">
    <property type="entry name" value="Znf_RING"/>
</dbReference>
<organism evidence="4 5">
    <name type="scientific">Rhizophagus irregularis</name>
    <dbReference type="NCBI Taxonomy" id="588596"/>
    <lineage>
        <taxon>Eukaryota</taxon>
        <taxon>Fungi</taxon>
        <taxon>Fungi incertae sedis</taxon>
        <taxon>Mucoromycota</taxon>
        <taxon>Glomeromycotina</taxon>
        <taxon>Glomeromycetes</taxon>
        <taxon>Glomerales</taxon>
        <taxon>Glomeraceae</taxon>
        <taxon>Rhizophagus</taxon>
    </lineage>
</organism>
<evidence type="ECO:0000256" key="1">
    <source>
        <dbReference type="PROSITE-ProRule" id="PRU00175"/>
    </source>
</evidence>
<feature type="domain" description="RING-type" evidence="2">
    <location>
        <begin position="32"/>
        <end position="84"/>
    </location>
</feature>
<keyword evidence="1" id="KW-0862">Zinc</keyword>
<reference evidence="4 5" key="3">
    <citation type="submission" date="2017-10" db="EMBL/GenBank/DDBJ databases">
        <title>Extensive intraspecific genome diversity in a model arbuscular mycorrhizal fungus.</title>
        <authorList>
            <person name="Chen E.C.H."/>
            <person name="Morin E."/>
            <person name="Baudet D."/>
            <person name="Noel J."/>
            <person name="Ndikumana S."/>
            <person name="Charron P."/>
            <person name="St-Onge C."/>
            <person name="Giorgi J."/>
            <person name="Grigoriev I.V."/>
            <person name="Roux C."/>
            <person name="Martin F.M."/>
            <person name="Corradi N."/>
        </authorList>
    </citation>
    <scope>NUCLEOTIDE SEQUENCE [LARGE SCALE GENOMIC DNA]</scope>
    <source>
        <strain evidence="4 5">A1</strain>
    </source>
</reference>